<proteinExistence type="predicted"/>
<dbReference type="EMBL" id="CP037421">
    <property type="protein sequence ID" value="QDT29534.1"/>
    <property type="molecule type" value="Genomic_DNA"/>
</dbReference>
<gene>
    <name evidence="1" type="ORF">Enr10x_48890</name>
</gene>
<evidence type="ECO:0000313" key="1">
    <source>
        <dbReference type="EMBL" id="QDT29534.1"/>
    </source>
</evidence>
<accession>A0A517QD53</accession>
<dbReference type="Proteomes" id="UP000315647">
    <property type="component" value="Chromosome"/>
</dbReference>
<protein>
    <submittedName>
        <fullName evidence="1">Uncharacterized protein</fullName>
    </submittedName>
</protein>
<keyword evidence="2" id="KW-1185">Reference proteome</keyword>
<reference evidence="1 2" key="1">
    <citation type="submission" date="2019-03" db="EMBL/GenBank/DDBJ databases">
        <title>Deep-cultivation of Planctomycetes and their phenomic and genomic characterization uncovers novel biology.</title>
        <authorList>
            <person name="Wiegand S."/>
            <person name="Jogler M."/>
            <person name="Boedeker C."/>
            <person name="Pinto D."/>
            <person name="Vollmers J."/>
            <person name="Rivas-Marin E."/>
            <person name="Kohn T."/>
            <person name="Peeters S.H."/>
            <person name="Heuer A."/>
            <person name="Rast P."/>
            <person name="Oberbeckmann S."/>
            <person name="Bunk B."/>
            <person name="Jeske O."/>
            <person name="Meyerdierks A."/>
            <person name="Storesund J.E."/>
            <person name="Kallscheuer N."/>
            <person name="Luecker S."/>
            <person name="Lage O.M."/>
            <person name="Pohl T."/>
            <person name="Merkel B.J."/>
            <person name="Hornburger P."/>
            <person name="Mueller R.-W."/>
            <person name="Bruemmer F."/>
            <person name="Labrenz M."/>
            <person name="Spormann A.M."/>
            <person name="Op den Camp H."/>
            <person name="Overmann J."/>
            <person name="Amann R."/>
            <person name="Jetten M.S.M."/>
            <person name="Mascher T."/>
            <person name="Medema M.H."/>
            <person name="Devos D.P."/>
            <person name="Kaster A.-K."/>
            <person name="Ovreas L."/>
            <person name="Rohde M."/>
            <person name="Galperin M.Y."/>
            <person name="Jogler C."/>
        </authorList>
    </citation>
    <scope>NUCLEOTIDE SEQUENCE [LARGE SCALE GENOMIC DNA]</scope>
    <source>
        <strain evidence="1 2">Enr10</strain>
    </source>
</reference>
<organism evidence="1 2">
    <name type="scientific">Gimesia panareensis</name>
    <dbReference type="NCBI Taxonomy" id="2527978"/>
    <lineage>
        <taxon>Bacteria</taxon>
        <taxon>Pseudomonadati</taxon>
        <taxon>Planctomycetota</taxon>
        <taxon>Planctomycetia</taxon>
        <taxon>Planctomycetales</taxon>
        <taxon>Planctomycetaceae</taxon>
        <taxon>Gimesia</taxon>
    </lineage>
</organism>
<accession>A0A518ACW8</accession>
<sequence length="279" mass="32337">MKRRTRIWIRVISLLVLIAVLHFGYSFFVVARQHRRASSRFYSYLTLLYDFNTLNLIDDRYDHSFEIWNSGSYAMAPLNREGPDGTPLYSWRFAEYLTWPVPLPHDLPWTAEEYRYTRDSSPVPYIFSNEGDSETFVFAMAGPDTAFDQNNRTLVNALPENLILFADVYQSNTHWMQPGDFNVETLPDKINVPGGLGSADYPGFFVCFVDGQIWWLSDETPLDLVKRFCTITGARDVDRRLLEPYCREKAQAIKENLQWLPQEESTKDKPETQNVATGC</sequence>
<dbReference type="RefSeq" id="WP_145113585.1">
    <property type="nucleotide sequence ID" value="NZ_CP036277.1"/>
</dbReference>
<name>A0A518ACW8_9PLAN</name>
<dbReference type="AlphaFoldDB" id="A0A518ACW8"/>
<evidence type="ECO:0000313" key="2">
    <source>
        <dbReference type="Proteomes" id="UP000315647"/>
    </source>
</evidence>